<keyword evidence="3" id="KW-1185">Reference proteome</keyword>
<organism evidence="2 3">
    <name type="scientific">Pararobbsia alpina</name>
    <dbReference type="NCBI Taxonomy" id="621374"/>
    <lineage>
        <taxon>Bacteria</taxon>
        <taxon>Pseudomonadati</taxon>
        <taxon>Pseudomonadota</taxon>
        <taxon>Betaproteobacteria</taxon>
        <taxon>Burkholderiales</taxon>
        <taxon>Burkholderiaceae</taxon>
        <taxon>Pararobbsia</taxon>
    </lineage>
</organism>
<evidence type="ECO:0008006" key="4">
    <source>
        <dbReference type="Google" id="ProtNLM"/>
    </source>
</evidence>
<dbReference type="InterPro" id="IPR016177">
    <property type="entry name" value="DNA-bd_dom_sf"/>
</dbReference>
<feature type="region of interest" description="Disordered" evidence="1">
    <location>
        <begin position="1"/>
        <end position="24"/>
    </location>
</feature>
<dbReference type="AlphaFoldDB" id="A0A6S7B029"/>
<dbReference type="SUPFAM" id="SSF54171">
    <property type="entry name" value="DNA-binding domain"/>
    <property type="match status" value="1"/>
</dbReference>
<name>A0A6S7B029_9BURK</name>
<evidence type="ECO:0000256" key="1">
    <source>
        <dbReference type="SAM" id="MobiDB-lite"/>
    </source>
</evidence>
<gene>
    <name evidence="2" type="ORF">LMG28138_01611</name>
</gene>
<reference evidence="2 3" key="1">
    <citation type="submission" date="2020-04" db="EMBL/GenBank/DDBJ databases">
        <authorList>
            <person name="De Canck E."/>
        </authorList>
    </citation>
    <scope>NUCLEOTIDE SEQUENCE [LARGE SCALE GENOMIC DNA]</scope>
    <source>
        <strain evidence="2 3">LMG 28138</strain>
    </source>
</reference>
<sequence>MTNTNLAVSNHKRKPSATRPSASGFVGVYPAADGRWLAQVMLAIGKRKHVPGLYNTPAEAHAARVAFIELHGTAAPQPKAATVTTAEAL</sequence>
<evidence type="ECO:0000313" key="3">
    <source>
        <dbReference type="Proteomes" id="UP000494115"/>
    </source>
</evidence>
<proteinExistence type="predicted"/>
<dbReference type="Proteomes" id="UP000494115">
    <property type="component" value="Unassembled WGS sequence"/>
</dbReference>
<dbReference type="EMBL" id="CADIKM010000005">
    <property type="protein sequence ID" value="CAB3783295.1"/>
    <property type="molecule type" value="Genomic_DNA"/>
</dbReference>
<protein>
    <recommendedName>
        <fullName evidence="4">AP2/ERF domain-containing protein</fullName>
    </recommendedName>
</protein>
<dbReference type="GO" id="GO:0003677">
    <property type="term" value="F:DNA binding"/>
    <property type="evidence" value="ECO:0007669"/>
    <property type="project" value="InterPro"/>
</dbReference>
<accession>A0A6S7B029</accession>
<evidence type="ECO:0000313" key="2">
    <source>
        <dbReference type="EMBL" id="CAB3783295.1"/>
    </source>
</evidence>
<dbReference type="RefSeq" id="WP_175104217.1">
    <property type="nucleotide sequence ID" value="NZ_CADIKM010000005.1"/>
</dbReference>